<dbReference type="RefSeq" id="WP_084562321.1">
    <property type="nucleotide sequence ID" value="NZ_CP160073.2"/>
</dbReference>
<evidence type="ECO:0000313" key="2">
    <source>
        <dbReference type="EMBL" id="PIT62077.1"/>
    </source>
</evidence>
<organism evidence="2 3">
    <name type="scientific">Snodgrassella alvi</name>
    <dbReference type="NCBI Taxonomy" id="1196083"/>
    <lineage>
        <taxon>Bacteria</taxon>
        <taxon>Pseudomonadati</taxon>
        <taxon>Pseudomonadota</taxon>
        <taxon>Betaproteobacteria</taxon>
        <taxon>Neisseriales</taxon>
        <taxon>Neisseriaceae</taxon>
        <taxon>Snodgrassella</taxon>
    </lineage>
</organism>
<dbReference type="Pfam" id="PF22479">
    <property type="entry name" value="Pam3_gp18"/>
    <property type="match status" value="1"/>
</dbReference>
<reference evidence="2 3" key="1">
    <citation type="journal article" date="2017" name="MBio">
        <title>Type VI secretion-mediated competition in the bee gut microbiome.</title>
        <authorList>
            <person name="Steele M.I."/>
            <person name="Kwong W.K."/>
            <person name="Powell J.E."/>
            <person name="Whiteley M."/>
            <person name="Moran N.A."/>
        </authorList>
    </citation>
    <scope>NUCLEOTIDE SEQUENCE [LARGE SCALE GENOMIC DNA]</scope>
    <source>
        <strain evidence="2 3">PEB0171</strain>
    </source>
</reference>
<dbReference type="Proteomes" id="UP000231094">
    <property type="component" value="Unassembled WGS sequence"/>
</dbReference>
<evidence type="ECO:0000313" key="3">
    <source>
        <dbReference type="Proteomes" id="UP000231094"/>
    </source>
</evidence>
<sequence>MTTVTIPLDANPNQNISFVINGSRWHIRLFTRLGQLFASVENDKDGVQVQNRVCLNGTPITRNLVFIDTHGDDNPTYTGLNGRFVLVYTDET</sequence>
<comment type="caution">
    <text evidence="2">The sequence shown here is derived from an EMBL/GenBank/DDBJ whole genome shotgun (WGS) entry which is preliminary data.</text>
</comment>
<accession>A0A1X0TEH7</accession>
<dbReference type="InterPro" id="IPR054252">
    <property type="entry name" value="Pam3_gp18"/>
</dbReference>
<name>A0A1X0TEH7_9NEIS</name>
<protein>
    <recommendedName>
        <fullName evidence="1">Cyanophage baseplate Pam3 plug gp18 domain-containing protein</fullName>
    </recommendedName>
</protein>
<evidence type="ECO:0000259" key="1">
    <source>
        <dbReference type="Pfam" id="PF22479"/>
    </source>
</evidence>
<proteinExistence type="predicted"/>
<dbReference type="AlphaFoldDB" id="A0A1X0TEH7"/>
<feature type="domain" description="Cyanophage baseplate Pam3 plug gp18" evidence="1">
    <location>
        <begin position="5"/>
        <end position="91"/>
    </location>
</feature>
<gene>
    <name evidence="2" type="ORF">BHC47_06190</name>
</gene>
<dbReference type="EMBL" id="MEIV01000053">
    <property type="protein sequence ID" value="PIT62077.1"/>
    <property type="molecule type" value="Genomic_DNA"/>
</dbReference>